<accession>A0A1S1V4I8</accession>
<reference evidence="1 2" key="1">
    <citation type="submission" date="2016-09" db="EMBL/GenBank/DDBJ databases">
        <title>Genome sequence of Eubacterium angustum.</title>
        <authorList>
            <person name="Poehlein A."/>
            <person name="Daniel R."/>
        </authorList>
    </citation>
    <scope>NUCLEOTIDE SEQUENCE [LARGE SCALE GENOMIC DNA]</scope>
    <source>
        <strain evidence="1 2">DSM 1989</strain>
    </source>
</reference>
<dbReference type="RefSeq" id="WP_143000721.1">
    <property type="nucleotide sequence ID" value="NZ_MKIE01000011.1"/>
</dbReference>
<dbReference type="AlphaFoldDB" id="A0A1S1V4I8"/>
<dbReference type="Proteomes" id="UP000180254">
    <property type="component" value="Unassembled WGS sequence"/>
</dbReference>
<comment type="caution">
    <text evidence="1">The sequence shown here is derived from an EMBL/GenBank/DDBJ whole genome shotgun (WGS) entry which is preliminary data.</text>
</comment>
<gene>
    <name evidence="1" type="ORF">EUAN_20840</name>
</gene>
<name>A0A1S1V4I8_9FIRM</name>
<keyword evidence="2" id="KW-1185">Reference proteome</keyword>
<protein>
    <submittedName>
        <fullName evidence="1">Uncharacterized protein</fullName>
    </submittedName>
</protein>
<proteinExistence type="predicted"/>
<evidence type="ECO:0000313" key="1">
    <source>
        <dbReference type="EMBL" id="OHW61543.1"/>
    </source>
</evidence>
<dbReference type="EMBL" id="MKIE01000011">
    <property type="protein sequence ID" value="OHW61543.1"/>
    <property type="molecule type" value="Genomic_DNA"/>
</dbReference>
<dbReference type="OrthoDB" id="1956912at2"/>
<organism evidence="1 2">
    <name type="scientific">Andreesenia angusta</name>
    <dbReference type="NCBI Taxonomy" id="39480"/>
    <lineage>
        <taxon>Bacteria</taxon>
        <taxon>Bacillati</taxon>
        <taxon>Bacillota</taxon>
        <taxon>Tissierellia</taxon>
        <taxon>Tissierellales</taxon>
        <taxon>Gottschalkiaceae</taxon>
        <taxon>Andreesenia</taxon>
    </lineage>
</organism>
<dbReference type="STRING" id="39480.EUAN_20840"/>
<sequence length="59" mass="6645">MALPWGVKEPVAIEYSEAVSKYMESVDEVEVEGQKAKILKAGVKERNGEATLIYRYQLV</sequence>
<evidence type="ECO:0000313" key="2">
    <source>
        <dbReference type="Proteomes" id="UP000180254"/>
    </source>
</evidence>